<sequence>MHLHLHQASSTTPSSNPPINSAGEEKKNQIKERAPVTLELGEVEMLGEDYSNGKKGNGIVAIIAIPLSPLVENFTVHQELQIETRTENHLIQFRNDVRSNGNESRKSEKYLHICHVLAGSSGSLTCTAPWHHFSHLLGFNLRKCKLIDDSNFSLAQHCQVARASMVHHLEAISRFESNLLASRPYTITP</sequence>
<evidence type="ECO:0000313" key="2">
    <source>
        <dbReference type="Proteomes" id="UP001055879"/>
    </source>
</evidence>
<evidence type="ECO:0000313" key="1">
    <source>
        <dbReference type="EMBL" id="KAI3669279.1"/>
    </source>
</evidence>
<organism evidence="1 2">
    <name type="scientific">Arctium lappa</name>
    <name type="common">Greater burdock</name>
    <name type="synonym">Lappa major</name>
    <dbReference type="NCBI Taxonomy" id="4217"/>
    <lineage>
        <taxon>Eukaryota</taxon>
        <taxon>Viridiplantae</taxon>
        <taxon>Streptophyta</taxon>
        <taxon>Embryophyta</taxon>
        <taxon>Tracheophyta</taxon>
        <taxon>Spermatophyta</taxon>
        <taxon>Magnoliopsida</taxon>
        <taxon>eudicotyledons</taxon>
        <taxon>Gunneridae</taxon>
        <taxon>Pentapetalae</taxon>
        <taxon>asterids</taxon>
        <taxon>campanulids</taxon>
        <taxon>Asterales</taxon>
        <taxon>Asteraceae</taxon>
        <taxon>Carduoideae</taxon>
        <taxon>Cardueae</taxon>
        <taxon>Arctiinae</taxon>
        <taxon>Arctium</taxon>
    </lineage>
</organism>
<dbReference type="Proteomes" id="UP001055879">
    <property type="component" value="Linkage Group LG16"/>
</dbReference>
<dbReference type="EMBL" id="CM042062">
    <property type="protein sequence ID" value="KAI3669279.1"/>
    <property type="molecule type" value="Genomic_DNA"/>
</dbReference>
<protein>
    <submittedName>
        <fullName evidence="1">Uncharacterized protein</fullName>
    </submittedName>
</protein>
<name>A0ACB8XNA7_ARCLA</name>
<reference evidence="2" key="1">
    <citation type="journal article" date="2022" name="Mol. Ecol. Resour.">
        <title>The genomes of chicory, endive, great burdock and yacon provide insights into Asteraceae palaeo-polyploidization history and plant inulin production.</title>
        <authorList>
            <person name="Fan W."/>
            <person name="Wang S."/>
            <person name="Wang H."/>
            <person name="Wang A."/>
            <person name="Jiang F."/>
            <person name="Liu H."/>
            <person name="Zhao H."/>
            <person name="Xu D."/>
            <person name="Zhang Y."/>
        </authorList>
    </citation>
    <scope>NUCLEOTIDE SEQUENCE [LARGE SCALE GENOMIC DNA]</scope>
    <source>
        <strain evidence="2">cv. Niubang</strain>
    </source>
</reference>
<keyword evidence="2" id="KW-1185">Reference proteome</keyword>
<accession>A0ACB8XNA7</accession>
<reference evidence="1 2" key="2">
    <citation type="journal article" date="2022" name="Mol. Ecol. Resour.">
        <title>The genomes of chicory, endive, great burdock and yacon provide insights into Asteraceae paleo-polyploidization history and plant inulin production.</title>
        <authorList>
            <person name="Fan W."/>
            <person name="Wang S."/>
            <person name="Wang H."/>
            <person name="Wang A."/>
            <person name="Jiang F."/>
            <person name="Liu H."/>
            <person name="Zhao H."/>
            <person name="Xu D."/>
            <person name="Zhang Y."/>
        </authorList>
    </citation>
    <scope>NUCLEOTIDE SEQUENCE [LARGE SCALE GENOMIC DNA]</scope>
    <source>
        <strain evidence="2">cv. Niubang</strain>
    </source>
</reference>
<proteinExistence type="predicted"/>
<gene>
    <name evidence="1" type="ORF">L6452_40508</name>
</gene>
<comment type="caution">
    <text evidence="1">The sequence shown here is derived from an EMBL/GenBank/DDBJ whole genome shotgun (WGS) entry which is preliminary data.</text>
</comment>